<dbReference type="EMBL" id="SHLY01000001">
    <property type="protein sequence ID" value="TAA48689.1"/>
    <property type="molecule type" value="Genomic_DNA"/>
</dbReference>
<dbReference type="Proteomes" id="UP000292544">
    <property type="component" value="Unassembled WGS sequence"/>
</dbReference>
<keyword evidence="2" id="KW-1185">Reference proteome</keyword>
<accession>A0ABY1WVF2</accession>
<proteinExistence type="predicted"/>
<sequence length="60" mass="6721">MLDTRDQQRAVPGRSPCVPAADAAKCHVGWPKVRHYSLAEYSQISAEAKLADDNQHYHQC</sequence>
<name>A0ABY1WVF2_9GAMM</name>
<comment type="caution">
    <text evidence="1">The sequence shown here is derived from an EMBL/GenBank/DDBJ whole genome shotgun (WGS) entry which is preliminary data.</text>
</comment>
<evidence type="ECO:0000313" key="1">
    <source>
        <dbReference type="EMBL" id="TAA48689.1"/>
    </source>
</evidence>
<reference evidence="2" key="1">
    <citation type="submission" date="2019-02" db="EMBL/GenBank/DDBJ databases">
        <title>Draft genome sequence of Muricauda sp. 176CP4-71.</title>
        <authorList>
            <person name="Park J.-S."/>
        </authorList>
    </citation>
    <scope>NUCLEOTIDE SEQUENCE [LARGE SCALE GENOMIC DNA]</scope>
    <source>
        <strain evidence="2">176GS2-150</strain>
    </source>
</reference>
<protein>
    <submittedName>
        <fullName evidence="1">Uncharacterized protein</fullName>
    </submittedName>
</protein>
<evidence type="ECO:0000313" key="2">
    <source>
        <dbReference type="Proteomes" id="UP000292544"/>
    </source>
</evidence>
<organism evidence="1 2">
    <name type="scientific">Corallincola spongiicola</name>
    <dbReference type="NCBI Taxonomy" id="2520508"/>
    <lineage>
        <taxon>Bacteria</taxon>
        <taxon>Pseudomonadati</taxon>
        <taxon>Pseudomonadota</taxon>
        <taxon>Gammaproteobacteria</taxon>
        <taxon>Alteromonadales</taxon>
        <taxon>Psychromonadaceae</taxon>
        <taxon>Corallincola</taxon>
    </lineage>
</organism>
<dbReference type="RefSeq" id="WP_130565999.1">
    <property type="nucleotide sequence ID" value="NZ_SHLY01000001.1"/>
</dbReference>
<gene>
    <name evidence="1" type="ORF">EXY25_05660</name>
</gene>